<dbReference type="EMBL" id="LT598456">
    <property type="protein sequence ID" value="SCU80645.1"/>
    <property type="molecule type" value="Genomic_DNA"/>
</dbReference>
<evidence type="ECO:0000313" key="8">
    <source>
        <dbReference type="Proteomes" id="UP000190274"/>
    </source>
</evidence>
<comment type="function">
    <text evidence="4">Catalyzes the NADPH-dependent reduction of ketopantoate into pantoic acid.</text>
</comment>
<feature type="domain" description="Ketopantoate reductase N-terminal" evidence="5">
    <location>
        <begin position="8"/>
        <end position="161"/>
    </location>
</feature>
<keyword evidence="3 4" id="KW-0560">Oxidoreductase</keyword>
<dbReference type="InterPro" id="IPR003710">
    <property type="entry name" value="ApbA"/>
</dbReference>
<reference evidence="8" key="1">
    <citation type="submission" date="2016-03" db="EMBL/GenBank/DDBJ databases">
        <authorList>
            <person name="Devillers H."/>
        </authorList>
    </citation>
    <scope>NUCLEOTIDE SEQUENCE [LARGE SCALE GENOMIC DNA]</scope>
</reference>
<proteinExistence type="inferred from homology"/>
<dbReference type="PANTHER" id="PTHR21708">
    <property type="entry name" value="PROBABLE 2-DEHYDROPANTOATE 2-REDUCTASE"/>
    <property type="match status" value="1"/>
</dbReference>
<gene>
    <name evidence="7" type="ORF">LADA_0B08768G</name>
</gene>
<dbReference type="InterPro" id="IPR051402">
    <property type="entry name" value="KPR-Related"/>
</dbReference>
<dbReference type="Pfam" id="PF08546">
    <property type="entry name" value="ApbA_C"/>
    <property type="match status" value="1"/>
</dbReference>
<keyword evidence="2 4" id="KW-0521">NADP</keyword>
<dbReference type="Gene3D" id="1.10.1040.10">
    <property type="entry name" value="N-(1-d-carboxylethyl)-l-norvaline Dehydrogenase, domain 2"/>
    <property type="match status" value="1"/>
</dbReference>
<sequence length="335" mass="36501">MSASKSKVLLIGSGGVGTIASYALEYAGKAEVTSVLRSDYAKVVEQGFSIDSCDYGKIPSFRPTNVVNSVEESLKFGPFEYIVVVTKCVPEVSNMIDVIAPAVSPESAIVLIQNGIGIETEAVTKFPNNVVLSGVSMIGSANLNSHIVHESTDSLKVGVFESNKLDNELTQAVCKKFVTIYTNDKNECIFDESVKFSRWRKLVYNACLNGVCAITGVDSGRLELFGGVDGIIRKAMKEVLAIAKSDGVELPEDIMEFMIRSDDPVYYAPSMLVDVRKGNLLEIEVINGNPIRIAEKNGVSAPYLTLCYELLKVIQRKTMEQKGLLTVPKERPVPK</sequence>
<dbReference type="AlphaFoldDB" id="A0A1G4IV28"/>
<evidence type="ECO:0000256" key="4">
    <source>
        <dbReference type="RuleBase" id="RU362068"/>
    </source>
</evidence>
<evidence type="ECO:0000313" key="7">
    <source>
        <dbReference type="EMBL" id="SCU80645.1"/>
    </source>
</evidence>
<feature type="domain" description="Ketopantoate reductase C-terminal" evidence="6">
    <location>
        <begin position="197"/>
        <end position="315"/>
    </location>
</feature>
<dbReference type="InterPro" id="IPR008927">
    <property type="entry name" value="6-PGluconate_DH-like_C_sf"/>
</dbReference>
<dbReference type="GO" id="GO:0008677">
    <property type="term" value="F:2-dehydropantoate 2-reductase activity"/>
    <property type="evidence" value="ECO:0007669"/>
    <property type="project" value="UniProtKB-EC"/>
</dbReference>
<dbReference type="Proteomes" id="UP000190274">
    <property type="component" value="Chromosome B"/>
</dbReference>
<keyword evidence="8" id="KW-1185">Reference proteome</keyword>
<evidence type="ECO:0000256" key="2">
    <source>
        <dbReference type="ARBA" id="ARBA00022857"/>
    </source>
</evidence>
<comment type="similarity">
    <text evidence="1 4">Belongs to the ketopantoate reductase family.</text>
</comment>
<evidence type="ECO:0000256" key="3">
    <source>
        <dbReference type="ARBA" id="ARBA00023002"/>
    </source>
</evidence>
<accession>A0A1G4IV28</accession>
<dbReference type="GO" id="GO:0015940">
    <property type="term" value="P:pantothenate biosynthetic process"/>
    <property type="evidence" value="ECO:0007669"/>
    <property type="project" value="InterPro"/>
</dbReference>
<comment type="catalytic activity">
    <reaction evidence="4">
        <text>(R)-pantoate + NADP(+) = 2-dehydropantoate + NADPH + H(+)</text>
        <dbReference type="Rhea" id="RHEA:16233"/>
        <dbReference type="ChEBI" id="CHEBI:11561"/>
        <dbReference type="ChEBI" id="CHEBI:15378"/>
        <dbReference type="ChEBI" id="CHEBI:15980"/>
        <dbReference type="ChEBI" id="CHEBI:57783"/>
        <dbReference type="ChEBI" id="CHEBI:58349"/>
        <dbReference type="EC" id="1.1.1.169"/>
    </reaction>
</comment>
<evidence type="ECO:0000256" key="1">
    <source>
        <dbReference type="ARBA" id="ARBA00007870"/>
    </source>
</evidence>
<organism evidence="7 8">
    <name type="scientific">Lachancea dasiensis</name>
    <dbReference type="NCBI Taxonomy" id="1072105"/>
    <lineage>
        <taxon>Eukaryota</taxon>
        <taxon>Fungi</taxon>
        <taxon>Dikarya</taxon>
        <taxon>Ascomycota</taxon>
        <taxon>Saccharomycotina</taxon>
        <taxon>Saccharomycetes</taxon>
        <taxon>Saccharomycetales</taxon>
        <taxon>Saccharomycetaceae</taxon>
        <taxon>Lachancea</taxon>
    </lineage>
</organism>
<dbReference type="OrthoDB" id="3609at2759"/>
<dbReference type="EC" id="1.1.1.169" evidence="4"/>
<dbReference type="FunFam" id="1.10.1040.10:FF:000017">
    <property type="entry name" value="2-dehydropantoate 2-reductase"/>
    <property type="match status" value="1"/>
</dbReference>
<dbReference type="SUPFAM" id="SSF51735">
    <property type="entry name" value="NAD(P)-binding Rossmann-fold domains"/>
    <property type="match status" value="1"/>
</dbReference>
<protein>
    <recommendedName>
        <fullName evidence="4">2-dehydropantoate 2-reductase</fullName>
        <ecNumber evidence="4">1.1.1.169</ecNumber>
    </recommendedName>
    <alternativeName>
        <fullName evidence="4">Ketopantoate reductase</fullName>
    </alternativeName>
</protein>
<dbReference type="InterPro" id="IPR036291">
    <property type="entry name" value="NAD(P)-bd_dom_sf"/>
</dbReference>
<name>A0A1G4IV28_9SACH</name>
<dbReference type="NCBIfam" id="TIGR00745">
    <property type="entry name" value="apbA_panE"/>
    <property type="match status" value="1"/>
</dbReference>
<dbReference type="Pfam" id="PF02558">
    <property type="entry name" value="ApbA"/>
    <property type="match status" value="1"/>
</dbReference>
<dbReference type="InterPro" id="IPR013752">
    <property type="entry name" value="KPA_reductase"/>
</dbReference>
<evidence type="ECO:0000259" key="6">
    <source>
        <dbReference type="Pfam" id="PF08546"/>
    </source>
</evidence>
<evidence type="ECO:0000259" key="5">
    <source>
        <dbReference type="Pfam" id="PF02558"/>
    </source>
</evidence>
<dbReference type="SUPFAM" id="SSF48179">
    <property type="entry name" value="6-phosphogluconate dehydrogenase C-terminal domain-like"/>
    <property type="match status" value="1"/>
</dbReference>
<dbReference type="GO" id="GO:0005737">
    <property type="term" value="C:cytoplasm"/>
    <property type="evidence" value="ECO:0007669"/>
    <property type="project" value="TreeGrafter"/>
</dbReference>
<dbReference type="InterPro" id="IPR013328">
    <property type="entry name" value="6PGD_dom2"/>
</dbReference>
<dbReference type="InterPro" id="IPR013332">
    <property type="entry name" value="KPR_N"/>
</dbReference>
<dbReference type="PANTHER" id="PTHR21708:SF30">
    <property type="entry name" value="2-DEHYDROPANTOATE 2-REDUCTASE-RELATED"/>
    <property type="match status" value="1"/>
</dbReference>
<dbReference type="Gene3D" id="3.40.50.720">
    <property type="entry name" value="NAD(P)-binding Rossmann-like Domain"/>
    <property type="match status" value="1"/>
</dbReference>